<sequence>MALKLNFIIPNSEDPKHLDIDKNDFDKLVNILYVRGVIPHTDNESAGGLGIALKTRGTLLECVRSADCVYELRYKDLTLVTRTVDPNSSFSKFSYNWGNLNKLPKKLTDPGYNIEEYNKGLKKAEDSAFQQFKANYDSVTLTLFTQVRTTHTSLFELATQTFRFFTPRTFIKNMKSLGEIIKHAFDANNRSREAFTALGWIESHLFFWAKFTDKAPQVLKAAHAEQKGKPWIKNYANLKEKLSMALAGQSPERKFFEEIGWMQGSLFTERVPDVVKAHFDYRYEFEPDPVEPVNACSLAPGM</sequence>
<name>A0ABV8CDD4_9GAMM</name>
<gene>
    <name evidence="1" type="ORF">ACFORL_03775</name>
</gene>
<accession>A0ABV8CDD4</accession>
<proteinExistence type="predicted"/>
<evidence type="ECO:0000313" key="1">
    <source>
        <dbReference type="EMBL" id="MFC3908192.1"/>
    </source>
</evidence>
<evidence type="ECO:0008006" key="3">
    <source>
        <dbReference type="Google" id="ProtNLM"/>
    </source>
</evidence>
<comment type="caution">
    <text evidence="1">The sequence shown here is derived from an EMBL/GenBank/DDBJ whole genome shotgun (WGS) entry which is preliminary data.</text>
</comment>
<evidence type="ECO:0000313" key="2">
    <source>
        <dbReference type="Proteomes" id="UP001595758"/>
    </source>
</evidence>
<protein>
    <recommendedName>
        <fullName evidence="3">Substrate of the Dot/Icm secretion system</fullName>
    </recommendedName>
</protein>
<dbReference type="EMBL" id="JBHSAB010000004">
    <property type="protein sequence ID" value="MFC3908192.1"/>
    <property type="molecule type" value="Genomic_DNA"/>
</dbReference>
<keyword evidence="2" id="KW-1185">Reference proteome</keyword>
<dbReference type="Proteomes" id="UP001595758">
    <property type="component" value="Unassembled WGS sequence"/>
</dbReference>
<reference evidence="2" key="1">
    <citation type="journal article" date="2019" name="Int. J. Syst. Evol. Microbiol.">
        <title>The Global Catalogue of Microorganisms (GCM) 10K type strain sequencing project: providing services to taxonomists for standard genome sequencing and annotation.</title>
        <authorList>
            <consortium name="The Broad Institute Genomics Platform"/>
            <consortium name="The Broad Institute Genome Sequencing Center for Infectious Disease"/>
            <person name="Wu L."/>
            <person name="Ma J."/>
        </authorList>
    </citation>
    <scope>NUCLEOTIDE SEQUENCE [LARGE SCALE GENOMIC DNA]</scope>
    <source>
        <strain evidence="2">CCUG 59858</strain>
    </source>
</reference>
<organism evidence="1 2">
    <name type="scientific">Legionella dresdenensis</name>
    <dbReference type="NCBI Taxonomy" id="450200"/>
    <lineage>
        <taxon>Bacteria</taxon>
        <taxon>Pseudomonadati</taxon>
        <taxon>Pseudomonadota</taxon>
        <taxon>Gammaproteobacteria</taxon>
        <taxon>Legionellales</taxon>
        <taxon>Legionellaceae</taxon>
        <taxon>Legionella</taxon>
    </lineage>
</organism>
<dbReference type="RefSeq" id="WP_382341252.1">
    <property type="nucleotide sequence ID" value="NZ_JBHSAB010000004.1"/>
</dbReference>